<dbReference type="PANTHER" id="PTHR35402:SF1">
    <property type="entry name" value="TYPE II SECRETION SYSTEM PROTEIN GSPF DOMAIN-CONTAINING PROTEIN"/>
    <property type="match status" value="1"/>
</dbReference>
<sequence>VSTKTFAGSPLRDALQEMGDRVRSKSLKRGITLLIEGNALGGQMASLLYEIAQDLRNQQALQREINNATMMYTIFIVFSTLLASPILFATSVYYSTMSAAILAEVGDVGELPPGAMAFGSAQGILQGAAITPEELKLFAIAAITVTTFFASFTLAQIRAGKLIAGIKYMPLFVLAGLGIFFGALYGLETMFGDIV</sequence>
<evidence type="ECO:0000259" key="7">
    <source>
        <dbReference type="Pfam" id="PF00482"/>
    </source>
</evidence>
<dbReference type="InterPro" id="IPR018076">
    <property type="entry name" value="T2SS_GspF_dom"/>
</dbReference>
<feature type="non-terminal residue" evidence="8">
    <location>
        <position position="1"/>
    </location>
</feature>
<accession>X0V5R3</accession>
<proteinExistence type="predicted"/>
<name>X0V5R3_9ZZZZ</name>
<dbReference type="PANTHER" id="PTHR35402">
    <property type="entry name" value="INTEGRAL MEMBRANE PROTEIN-RELATED"/>
    <property type="match status" value="1"/>
</dbReference>
<feature type="transmembrane region" description="Helical" evidence="6">
    <location>
        <begin position="72"/>
        <end position="94"/>
    </location>
</feature>
<dbReference type="InterPro" id="IPR056569">
    <property type="entry name" value="ArlJ-like"/>
</dbReference>
<protein>
    <recommendedName>
        <fullName evidence="7">Type II secretion system protein GspF domain-containing protein</fullName>
    </recommendedName>
</protein>
<reference evidence="8" key="1">
    <citation type="journal article" date="2014" name="Front. Microbiol.">
        <title>High frequency of phylogenetically diverse reductive dehalogenase-homologous genes in deep subseafloor sedimentary metagenomes.</title>
        <authorList>
            <person name="Kawai M."/>
            <person name="Futagami T."/>
            <person name="Toyoda A."/>
            <person name="Takaki Y."/>
            <person name="Nishi S."/>
            <person name="Hori S."/>
            <person name="Arai W."/>
            <person name="Tsubouchi T."/>
            <person name="Morono Y."/>
            <person name="Uchiyama I."/>
            <person name="Ito T."/>
            <person name="Fujiyama A."/>
            <person name="Inagaki F."/>
            <person name="Takami H."/>
        </authorList>
    </citation>
    <scope>NUCLEOTIDE SEQUENCE</scope>
    <source>
        <strain evidence="8">Expedition CK06-06</strain>
    </source>
</reference>
<evidence type="ECO:0000256" key="5">
    <source>
        <dbReference type="ARBA" id="ARBA00023136"/>
    </source>
</evidence>
<comment type="caution">
    <text evidence="8">The sequence shown here is derived from an EMBL/GenBank/DDBJ whole genome shotgun (WGS) entry which is preliminary data.</text>
</comment>
<feature type="transmembrane region" description="Helical" evidence="6">
    <location>
        <begin position="137"/>
        <end position="157"/>
    </location>
</feature>
<evidence type="ECO:0000256" key="2">
    <source>
        <dbReference type="ARBA" id="ARBA00022475"/>
    </source>
</evidence>
<dbReference type="GO" id="GO:0005886">
    <property type="term" value="C:plasma membrane"/>
    <property type="evidence" value="ECO:0007669"/>
    <property type="project" value="UniProtKB-SubCell"/>
</dbReference>
<dbReference type="EMBL" id="BARS01022377">
    <property type="protein sequence ID" value="GAG13435.1"/>
    <property type="molecule type" value="Genomic_DNA"/>
</dbReference>
<keyword evidence="5 6" id="KW-0472">Membrane</keyword>
<dbReference type="Pfam" id="PF00482">
    <property type="entry name" value="T2SSF"/>
    <property type="match status" value="1"/>
</dbReference>
<keyword evidence="2" id="KW-1003">Cell membrane</keyword>
<organism evidence="8">
    <name type="scientific">marine sediment metagenome</name>
    <dbReference type="NCBI Taxonomy" id="412755"/>
    <lineage>
        <taxon>unclassified sequences</taxon>
        <taxon>metagenomes</taxon>
        <taxon>ecological metagenomes</taxon>
    </lineage>
</organism>
<dbReference type="AlphaFoldDB" id="X0V5R3"/>
<evidence type="ECO:0000256" key="4">
    <source>
        <dbReference type="ARBA" id="ARBA00022989"/>
    </source>
</evidence>
<gene>
    <name evidence="8" type="ORF">S01H1_35790</name>
</gene>
<evidence type="ECO:0000256" key="1">
    <source>
        <dbReference type="ARBA" id="ARBA00004651"/>
    </source>
</evidence>
<evidence type="ECO:0000313" key="8">
    <source>
        <dbReference type="EMBL" id="GAG13435.1"/>
    </source>
</evidence>
<evidence type="ECO:0000256" key="3">
    <source>
        <dbReference type="ARBA" id="ARBA00022692"/>
    </source>
</evidence>
<keyword evidence="4 6" id="KW-1133">Transmembrane helix</keyword>
<feature type="domain" description="Type II secretion system protein GspF" evidence="7">
    <location>
        <begin position="7"/>
        <end position="88"/>
    </location>
</feature>
<evidence type="ECO:0000256" key="6">
    <source>
        <dbReference type="SAM" id="Phobius"/>
    </source>
</evidence>
<keyword evidence="3 6" id="KW-0812">Transmembrane</keyword>
<feature type="transmembrane region" description="Helical" evidence="6">
    <location>
        <begin position="169"/>
        <end position="187"/>
    </location>
</feature>
<comment type="subcellular location">
    <subcellularLocation>
        <location evidence="1">Cell membrane</location>
        <topology evidence="1">Multi-pass membrane protein</topology>
    </subcellularLocation>
</comment>